<evidence type="ECO:0000256" key="1">
    <source>
        <dbReference type="ARBA" id="ARBA00004123"/>
    </source>
</evidence>
<evidence type="ECO:0000256" key="3">
    <source>
        <dbReference type="ARBA" id="ARBA00023242"/>
    </source>
</evidence>
<comment type="subcellular location">
    <subcellularLocation>
        <location evidence="1">Nucleus</location>
    </subcellularLocation>
</comment>
<accession>A0A7G2C0L5</accession>
<evidence type="ECO:0000313" key="6">
    <source>
        <dbReference type="Proteomes" id="UP000515908"/>
    </source>
</evidence>
<organism evidence="5 6">
    <name type="scientific">Angomonas deanei</name>
    <dbReference type="NCBI Taxonomy" id="59799"/>
    <lineage>
        <taxon>Eukaryota</taxon>
        <taxon>Discoba</taxon>
        <taxon>Euglenozoa</taxon>
        <taxon>Kinetoplastea</taxon>
        <taxon>Metakinetoplastina</taxon>
        <taxon>Trypanosomatida</taxon>
        <taxon>Trypanosomatidae</taxon>
        <taxon>Strigomonadinae</taxon>
        <taxon>Angomonas</taxon>
    </lineage>
</organism>
<reference evidence="5 6" key="1">
    <citation type="submission" date="2020-08" db="EMBL/GenBank/DDBJ databases">
        <authorList>
            <person name="Newling K."/>
            <person name="Davey J."/>
            <person name="Forrester S."/>
        </authorList>
    </citation>
    <scope>NUCLEOTIDE SEQUENCE [LARGE SCALE GENOMIC DNA]</scope>
    <source>
        <strain evidence="6">Crithidia deanei Carvalho (ATCC PRA-265)</strain>
    </source>
</reference>
<dbReference type="InterPro" id="IPR004870">
    <property type="entry name" value="Nucleoporin_Nup155"/>
</dbReference>
<dbReference type="PANTHER" id="PTHR10350:SF6">
    <property type="entry name" value="NUCLEAR PORE COMPLEX PROTEIN NUP155"/>
    <property type="match status" value="1"/>
</dbReference>
<dbReference type="EMBL" id="LR877145">
    <property type="protein sequence ID" value="CAD2213328.1"/>
    <property type="molecule type" value="Genomic_DNA"/>
</dbReference>
<dbReference type="GO" id="GO:0036228">
    <property type="term" value="P:protein localization to nuclear inner membrane"/>
    <property type="evidence" value="ECO:0007669"/>
    <property type="project" value="TreeGrafter"/>
</dbReference>
<keyword evidence="3" id="KW-0539">Nucleus</keyword>
<keyword evidence="2" id="KW-0813">Transport</keyword>
<dbReference type="GO" id="GO:0006405">
    <property type="term" value="P:RNA export from nucleus"/>
    <property type="evidence" value="ECO:0007669"/>
    <property type="project" value="TreeGrafter"/>
</dbReference>
<dbReference type="OrthoDB" id="338970at2759"/>
<dbReference type="GO" id="GO:0006606">
    <property type="term" value="P:protein import into nucleus"/>
    <property type="evidence" value="ECO:0007669"/>
    <property type="project" value="TreeGrafter"/>
</dbReference>
<dbReference type="GO" id="GO:0044611">
    <property type="term" value="C:nuclear pore inner ring"/>
    <property type="evidence" value="ECO:0007669"/>
    <property type="project" value="TreeGrafter"/>
</dbReference>
<feature type="domain" description="Nucleoporin Nup133/Nup155-like N-terminal" evidence="4">
    <location>
        <begin position="9"/>
        <end position="296"/>
    </location>
</feature>
<dbReference type="AlphaFoldDB" id="A0A7G2C0L5"/>
<evidence type="ECO:0000259" key="4">
    <source>
        <dbReference type="Pfam" id="PF08801"/>
    </source>
</evidence>
<dbReference type="Gene3D" id="1.20.58.1780">
    <property type="match status" value="1"/>
</dbReference>
<dbReference type="InterPro" id="IPR014908">
    <property type="entry name" value="Nucleoporin_Nup133/Nup155_N"/>
</dbReference>
<dbReference type="GO" id="GO:0000972">
    <property type="term" value="P:transcription-dependent tethering of RNA polymerase II gene DNA at nuclear periphery"/>
    <property type="evidence" value="ECO:0007669"/>
    <property type="project" value="TreeGrafter"/>
</dbReference>
<dbReference type="VEuPathDB" id="TriTrypDB:ADEAN_000076900"/>
<evidence type="ECO:0000256" key="2">
    <source>
        <dbReference type="ARBA" id="ARBA00022448"/>
    </source>
</evidence>
<dbReference type="GO" id="GO:0017056">
    <property type="term" value="F:structural constituent of nuclear pore"/>
    <property type="evidence" value="ECO:0007669"/>
    <property type="project" value="InterPro"/>
</dbReference>
<sequence length="679" mass="76270">MKSARLLSLGYILSTELTITKIVCLSDQGRIFCIANDNTTVYELEYRSESTAMIPRMRLVSFSYWLSHVPIMSHFTYYTHTLREMWSKHQYAPLKDIVIDERMELLFTLDVESTICAWKITRKGIKRSSFITYKYVEFADSEVLYPLEKLFVIDPDADNCSLVAFATNGDQFRYRYNSYMSTSQVELYFGTRIKSYVDPQRRVSNCFAADNCVILSHCVDADSSDSLLVATSPKCVLPPHNMARDVIASFKPAAMNRVERVVAMAKVNEQVRVSPNDLCSQVTVSPTRYMIAHRHALSVYLQIKPVDTLFLILSASSGRSRDSLIERFSSIYSPTDYAAMLLQIAIGRLHPYSNYNGNYSTEQSFTLENEVLGVPSLDSLGKSIFEESSGRAMDAARQLLRAASVPGSDANYMTTGDARQITVTLSPFTNGTLAYVARTLYPLWDLPLTRLEERSVLRARSNLQSLTSYLERMNINVDNGKMFLVNVPQQWSKEKVVVTLPRGAGLTKQELVRLDLLALFNGYLLAKKALETCEFLLVMGNTPLPSSDQNVYFSQVVKDRDTSRRLGSHLLKLVTYGNQGITTHSSAVATLVKSCPNFCDPNDVQRYLDRSEVDAMTNNQQLSNLSEAGLARWFQSVLPFAAQYWDNGVLKQMCANLKALKAGGLGHSPPPPRRPADGL</sequence>
<protein>
    <submittedName>
        <fullName evidence="5">Nup133 N terminal like, putative</fullName>
    </submittedName>
</protein>
<evidence type="ECO:0000313" key="5">
    <source>
        <dbReference type="EMBL" id="CAD2213328.1"/>
    </source>
</evidence>
<dbReference type="Pfam" id="PF08801">
    <property type="entry name" value="Nucleoporin_N"/>
    <property type="match status" value="1"/>
</dbReference>
<gene>
    <name evidence="5" type="ORF">ADEAN_000076900</name>
</gene>
<dbReference type="PANTHER" id="PTHR10350">
    <property type="entry name" value="NUCLEAR PORE COMPLEX PROTEIN NUP155"/>
    <property type="match status" value="1"/>
</dbReference>
<name>A0A7G2C0L5_9TRYP</name>
<dbReference type="Proteomes" id="UP000515908">
    <property type="component" value="Chromosome 01"/>
</dbReference>
<proteinExistence type="predicted"/>
<keyword evidence="6" id="KW-1185">Reference proteome</keyword>